<dbReference type="PROSITE" id="PS51257">
    <property type="entry name" value="PROKAR_LIPOPROTEIN"/>
    <property type="match status" value="1"/>
</dbReference>
<sequence>MRLLTTTGLSSAILLAFALAGCTAPSSYSSPQPRSSSSTDTRNHANYHAENFGEPDNTPFQGTYPGR</sequence>
<reference evidence="3 4" key="1">
    <citation type="submission" date="2020-04" db="EMBL/GenBank/DDBJ databases">
        <authorList>
            <person name="De Canck E."/>
        </authorList>
    </citation>
    <scope>NUCLEOTIDE SEQUENCE [LARGE SCALE GENOMIC DNA]</scope>
    <source>
        <strain evidence="3 4">LMG 3441</strain>
    </source>
</reference>
<feature type="signal peptide" evidence="2">
    <location>
        <begin position="1"/>
        <end position="20"/>
    </location>
</feature>
<evidence type="ECO:0008006" key="5">
    <source>
        <dbReference type="Google" id="ProtNLM"/>
    </source>
</evidence>
<feature type="compositionally biased region" description="Low complexity" evidence="1">
    <location>
        <begin position="24"/>
        <end position="38"/>
    </location>
</feature>
<evidence type="ECO:0000313" key="3">
    <source>
        <dbReference type="EMBL" id="CAB3666535.1"/>
    </source>
</evidence>
<keyword evidence="2" id="KW-0732">Signal</keyword>
<keyword evidence="4" id="KW-1185">Reference proteome</keyword>
<feature type="region of interest" description="Disordered" evidence="1">
    <location>
        <begin position="24"/>
        <end position="67"/>
    </location>
</feature>
<accession>A0A6S6ZGA1</accession>
<gene>
    <name evidence="3" type="ORF">LMG3441_00841</name>
</gene>
<dbReference type="EMBL" id="CADIJQ010000001">
    <property type="protein sequence ID" value="CAB3666535.1"/>
    <property type="molecule type" value="Genomic_DNA"/>
</dbReference>
<evidence type="ECO:0000313" key="4">
    <source>
        <dbReference type="Proteomes" id="UP000494269"/>
    </source>
</evidence>
<dbReference type="Proteomes" id="UP000494269">
    <property type="component" value="Unassembled WGS sequence"/>
</dbReference>
<evidence type="ECO:0000256" key="1">
    <source>
        <dbReference type="SAM" id="MobiDB-lite"/>
    </source>
</evidence>
<proteinExistence type="predicted"/>
<dbReference type="AlphaFoldDB" id="A0A6S6ZGA1"/>
<evidence type="ECO:0000256" key="2">
    <source>
        <dbReference type="SAM" id="SignalP"/>
    </source>
</evidence>
<feature type="chain" id="PRO_5028919526" description="Lipoprotein" evidence="2">
    <location>
        <begin position="21"/>
        <end position="67"/>
    </location>
</feature>
<protein>
    <recommendedName>
        <fullName evidence="5">Lipoprotein</fullName>
    </recommendedName>
</protein>
<name>A0A6S6ZGA1_9BURK</name>
<organism evidence="3 4">
    <name type="scientific">Achromobacter kerstersii</name>
    <dbReference type="NCBI Taxonomy" id="1353890"/>
    <lineage>
        <taxon>Bacteria</taxon>
        <taxon>Pseudomonadati</taxon>
        <taxon>Pseudomonadota</taxon>
        <taxon>Betaproteobacteria</taxon>
        <taxon>Burkholderiales</taxon>
        <taxon>Alcaligenaceae</taxon>
        <taxon>Achromobacter</taxon>
    </lineage>
</organism>